<evidence type="ECO:0000259" key="5">
    <source>
        <dbReference type="PROSITE" id="PS50893"/>
    </source>
</evidence>
<sequence length="243" mass="25273">MTALRLRGDLWMGAAPLIRGLALEMPGGVWSCLLGPSGVGKSSLGRLIAGLPGPHRLEGVLEACDGQPLAGRVAMMAQGGQLLPWADLVGNVTIGARLRGARPDTARARALLAEVGLAGLEARRPDALSGGQRQRVALARVLMEDCAVVVLDEPFSALDTGTRLAMQDLAARVLKGRTVIVITHDPLEAIRLSDRAWLLGPAGAEALALPDAPVPRDWRAPQTLTAQAALLGRLLPVAPACAG</sequence>
<dbReference type="InterPro" id="IPR050166">
    <property type="entry name" value="ABC_transporter_ATP-bind"/>
</dbReference>
<evidence type="ECO:0000256" key="2">
    <source>
        <dbReference type="ARBA" id="ARBA00022448"/>
    </source>
</evidence>
<dbReference type="GO" id="GO:0005524">
    <property type="term" value="F:ATP binding"/>
    <property type="evidence" value="ECO:0007669"/>
    <property type="project" value="UniProtKB-KW"/>
</dbReference>
<dbReference type="InterPro" id="IPR017871">
    <property type="entry name" value="ABC_transporter-like_CS"/>
</dbReference>
<dbReference type="PROSITE" id="PS00211">
    <property type="entry name" value="ABC_TRANSPORTER_1"/>
    <property type="match status" value="1"/>
</dbReference>
<evidence type="ECO:0000313" key="6">
    <source>
        <dbReference type="EMBL" id="MBK5928869.1"/>
    </source>
</evidence>
<dbReference type="AlphaFoldDB" id="A0A934TNG2"/>
<keyword evidence="3" id="KW-0547">Nucleotide-binding</keyword>
<name>A0A934TNG2_9RHOB</name>
<dbReference type="EMBL" id="NHSD01000329">
    <property type="protein sequence ID" value="MBK5928869.1"/>
    <property type="molecule type" value="Genomic_DNA"/>
</dbReference>
<dbReference type="Gene3D" id="3.40.50.300">
    <property type="entry name" value="P-loop containing nucleotide triphosphate hydrolases"/>
    <property type="match status" value="1"/>
</dbReference>
<dbReference type="GO" id="GO:0016887">
    <property type="term" value="F:ATP hydrolysis activity"/>
    <property type="evidence" value="ECO:0007669"/>
    <property type="project" value="InterPro"/>
</dbReference>
<proteinExistence type="inferred from homology"/>
<dbReference type="SMART" id="SM00382">
    <property type="entry name" value="AAA"/>
    <property type="match status" value="1"/>
</dbReference>
<gene>
    <name evidence="6" type="ORF">CCR87_16260</name>
</gene>
<keyword evidence="7" id="KW-1185">Reference proteome</keyword>
<dbReference type="SUPFAM" id="SSF52540">
    <property type="entry name" value="P-loop containing nucleoside triphosphate hydrolases"/>
    <property type="match status" value="1"/>
</dbReference>
<dbReference type="Pfam" id="PF00005">
    <property type="entry name" value="ABC_tran"/>
    <property type="match status" value="1"/>
</dbReference>
<dbReference type="InterPro" id="IPR003593">
    <property type="entry name" value="AAA+_ATPase"/>
</dbReference>
<evidence type="ECO:0000256" key="3">
    <source>
        <dbReference type="ARBA" id="ARBA00022741"/>
    </source>
</evidence>
<accession>A0A934TNG2</accession>
<keyword evidence="2" id="KW-0813">Transport</keyword>
<reference evidence="6" key="1">
    <citation type="submission" date="2017-05" db="EMBL/GenBank/DDBJ databases">
        <authorList>
            <person name="Imhoff J.F."/>
            <person name="Rahn T."/>
            <person name="Kuenzel S."/>
            <person name="Neulinger S.C."/>
        </authorList>
    </citation>
    <scope>NUCLEOTIDE SEQUENCE</scope>
    <source>
        <strain evidence="6">LMG 28126</strain>
    </source>
</reference>
<dbReference type="PANTHER" id="PTHR42788:SF19">
    <property type="entry name" value="ALIPHATIC SULFONATES IMPORT ATP-BINDING PROTEIN SSUB 2"/>
    <property type="match status" value="1"/>
</dbReference>
<organism evidence="6 7">
    <name type="scientific">Rhodobaculum claviforme</name>
    <dbReference type="NCBI Taxonomy" id="1549854"/>
    <lineage>
        <taxon>Bacteria</taxon>
        <taxon>Pseudomonadati</taxon>
        <taxon>Pseudomonadota</taxon>
        <taxon>Alphaproteobacteria</taxon>
        <taxon>Rhodobacterales</taxon>
        <taxon>Paracoccaceae</taxon>
        <taxon>Rhodobaculum</taxon>
    </lineage>
</organism>
<dbReference type="PANTHER" id="PTHR42788">
    <property type="entry name" value="TAURINE IMPORT ATP-BINDING PROTEIN-RELATED"/>
    <property type="match status" value="1"/>
</dbReference>
<comment type="caution">
    <text evidence="6">The sequence shown here is derived from an EMBL/GenBank/DDBJ whole genome shotgun (WGS) entry which is preliminary data.</text>
</comment>
<dbReference type="InterPro" id="IPR003439">
    <property type="entry name" value="ABC_transporter-like_ATP-bd"/>
</dbReference>
<dbReference type="RefSeq" id="WP_201158634.1">
    <property type="nucleotide sequence ID" value="NZ_NHSD01000329.1"/>
</dbReference>
<dbReference type="InterPro" id="IPR027417">
    <property type="entry name" value="P-loop_NTPase"/>
</dbReference>
<reference evidence="6" key="2">
    <citation type="journal article" date="2020" name="Microorganisms">
        <title>Osmotic Adaptation and Compatible Solute Biosynthesis of Phototrophic Bacteria as Revealed from Genome Analyses.</title>
        <authorList>
            <person name="Imhoff J.F."/>
            <person name="Rahn T."/>
            <person name="Kunzel S."/>
            <person name="Keller A."/>
            <person name="Neulinger S.C."/>
        </authorList>
    </citation>
    <scope>NUCLEOTIDE SEQUENCE</scope>
    <source>
        <strain evidence="6">LMG 28126</strain>
    </source>
</reference>
<dbReference type="PROSITE" id="PS50893">
    <property type="entry name" value="ABC_TRANSPORTER_2"/>
    <property type="match status" value="1"/>
</dbReference>
<evidence type="ECO:0000256" key="4">
    <source>
        <dbReference type="ARBA" id="ARBA00022840"/>
    </source>
</evidence>
<evidence type="ECO:0000313" key="7">
    <source>
        <dbReference type="Proteomes" id="UP000706333"/>
    </source>
</evidence>
<dbReference type="Proteomes" id="UP000706333">
    <property type="component" value="Unassembled WGS sequence"/>
</dbReference>
<feature type="domain" description="ABC transporter" evidence="5">
    <location>
        <begin position="1"/>
        <end position="226"/>
    </location>
</feature>
<keyword evidence="4 6" id="KW-0067">ATP-binding</keyword>
<evidence type="ECO:0000256" key="1">
    <source>
        <dbReference type="ARBA" id="ARBA00005417"/>
    </source>
</evidence>
<comment type="similarity">
    <text evidence="1">Belongs to the ABC transporter superfamily.</text>
</comment>
<protein>
    <submittedName>
        <fullName evidence="6">ABC transporter ATP-binding protein</fullName>
    </submittedName>
</protein>